<feature type="signal peptide" evidence="2">
    <location>
        <begin position="1"/>
        <end position="32"/>
    </location>
</feature>
<dbReference type="InterPro" id="IPR036249">
    <property type="entry name" value="Thioredoxin-like_sf"/>
</dbReference>
<reference evidence="4 5" key="2">
    <citation type="journal article" date="2014" name="FEMS Microbiol. Lett.">
        <title>Draft genomic DNA sequence of the facultatively methylotrophic bacterium Acidomonas methanolica type strain MB58.</title>
        <authorList>
            <person name="Higashiura N."/>
            <person name="Hadano H."/>
            <person name="Hirakawa H."/>
            <person name="Matsutani M."/>
            <person name="Takabe S."/>
            <person name="Matsushita K."/>
            <person name="Azuma Y."/>
        </authorList>
    </citation>
    <scope>NUCLEOTIDE SEQUENCE [LARGE SCALE GENOMIC DNA]</scope>
    <source>
        <strain evidence="4 5">MB58</strain>
    </source>
</reference>
<dbReference type="GO" id="GO:0015036">
    <property type="term" value="F:disulfide oxidoreductase activity"/>
    <property type="evidence" value="ECO:0007669"/>
    <property type="project" value="UniProtKB-ARBA"/>
</dbReference>
<dbReference type="AlphaFoldDB" id="A0A023D4D9"/>
<dbReference type="GO" id="GO:0016209">
    <property type="term" value="F:antioxidant activity"/>
    <property type="evidence" value="ECO:0007669"/>
    <property type="project" value="InterPro"/>
</dbReference>
<dbReference type="Proteomes" id="UP000019760">
    <property type="component" value="Unassembled WGS sequence"/>
</dbReference>
<comment type="caution">
    <text evidence="4">The sequence shown here is derived from an EMBL/GenBank/DDBJ whole genome shotgun (WGS) entry which is preliminary data.</text>
</comment>
<sequence length="202" mass="20633">MTSALLKRRRFLAGATGASLAAGAALRNSALAEPGPATGSDGHPLTALGALGKPSDHHPLFDFTMTDGNGAAIPLSRFRGRKVILHCWAIWCGPCLRELPELDAFYARHKDVVTILPVALASGTPASVAAFYKAHGIAALPVLTAEAGAVQKAYGDVEMGLPDTLLLDASGRLIGEANGAIAWNAADASSTLAALAALARGT</sequence>
<dbReference type="PROSITE" id="PS00194">
    <property type="entry name" value="THIOREDOXIN_1"/>
    <property type="match status" value="1"/>
</dbReference>
<keyword evidence="5" id="KW-1185">Reference proteome</keyword>
<dbReference type="PANTHER" id="PTHR42852">
    <property type="entry name" value="THIOL:DISULFIDE INTERCHANGE PROTEIN DSBE"/>
    <property type="match status" value="1"/>
</dbReference>
<keyword evidence="2" id="KW-0732">Signal</keyword>
<name>A0A023D4D9_ACIMT</name>
<dbReference type="CDD" id="cd02966">
    <property type="entry name" value="TlpA_like_family"/>
    <property type="match status" value="1"/>
</dbReference>
<dbReference type="EMBL" id="BAND01000041">
    <property type="protein sequence ID" value="GAJ28997.1"/>
    <property type="molecule type" value="Genomic_DNA"/>
</dbReference>
<dbReference type="Pfam" id="PF00578">
    <property type="entry name" value="AhpC-TSA"/>
    <property type="match status" value="1"/>
</dbReference>
<evidence type="ECO:0000259" key="3">
    <source>
        <dbReference type="PROSITE" id="PS51352"/>
    </source>
</evidence>
<feature type="chain" id="PRO_5030001361" evidence="2">
    <location>
        <begin position="33"/>
        <end position="202"/>
    </location>
</feature>
<accession>A0A023D4D9</accession>
<dbReference type="PROSITE" id="PS51352">
    <property type="entry name" value="THIOREDOXIN_2"/>
    <property type="match status" value="1"/>
</dbReference>
<evidence type="ECO:0000256" key="1">
    <source>
        <dbReference type="ARBA" id="ARBA00023284"/>
    </source>
</evidence>
<dbReference type="RefSeq" id="WP_052511862.1">
    <property type="nucleotide sequence ID" value="NZ_BAND01000041.1"/>
</dbReference>
<reference evidence="5" key="1">
    <citation type="journal article" date="2014" name="FEMS Microbiol. Lett.">
        <title>Draft Genomic DNA Sequence of the Facultatively Methylotrophic Bacterium Acidomonas methanolica type strain MB58.</title>
        <authorList>
            <person name="Higashiura N."/>
            <person name="Hadano H."/>
            <person name="Hirakawa H."/>
            <person name="Matsutani M."/>
            <person name="Takabe S."/>
            <person name="Matsushita K."/>
            <person name="Azuma Y."/>
        </authorList>
    </citation>
    <scope>NUCLEOTIDE SEQUENCE [LARGE SCALE GENOMIC DNA]</scope>
    <source>
        <strain evidence="5">MB58</strain>
    </source>
</reference>
<dbReference type="SUPFAM" id="SSF52833">
    <property type="entry name" value="Thioredoxin-like"/>
    <property type="match status" value="1"/>
</dbReference>
<dbReference type="InterPro" id="IPR050553">
    <property type="entry name" value="Thioredoxin_ResA/DsbE_sf"/>
</dbReference>
<dbReference type="InterPro" id="IPR013766">
    <property type="entry name" value="Thioredoxin_domain"/>
</dbReference>
<organism evidence="4 5">
    <name type="scientific">Acidomonas methanolica NBRC 104435</name>
    <dbReference type="NCBI Taxonomy" id="1231351"/>
    <lineage>
        <taxon>Bacteria</taxon>
        <taxon>Pseudomonadati</taxon>
        <taxon>Pseudomonadota</taxon>
        <taxon>Alphaproteobacteria</taxon>
        <taxon>Acetobacterales</taxon>
        <taxon>Acetobacteraceae</taxon>
        <taxon>Acidomonas</taxon>
    </lineage>
</organism>
<evidence type="ECO:0000313" key="4">
    <source>
        <dbReference type="EMBL" id="GAJ28997.1"/>
    </source>
</evidence>
<protein>
    <submittedName>
        <fullName evidence="4">Thiol:disulfide interchange protein/alkyl hydroperoxide reductase</fullName>
    </submittedName>
</protein>
<dbReference type="InterPro" id="IPR000866">
    <property type="entry name" value="AhpC/TSA"/>
</dbReference>
<dbReference type="InterPro" id="IPR006311">
    <property type="entry name" value="TAT_signal"/>
</dbReference>
<gene>
    <name evidence="4" type="ORF">Amme_041_031</name>
</gene>
<dbReference type="PANTHER" id="PTHR42852:SF13">
    <property type="entry name" value="PROTEIN DIPZ"/>
    <property type="match status" value="1"/>
</dbReference>
<evidence type="ECO:0000313" key="5">
    <source>
        <dbReference type="Proteomes" id="UP000019760"/>
    </source>
</evidence>
<evidence type="ECO:0000256" key="2">
    <source>
        <dbReference type="SAM" id="SignalP"/>
    </source>
</evidence>
<keyword evidence="1" id="KW-0676">Redox-active center</keyword>
<dbReference type="InterPro" id="IPR017937">
    <property type="entry name" value="Thioredoxin_CS"/>
</dbReference>
<dbReference type="PROSITE" id="PS51318">
    <property type="entry name" value="TAT"/>
    <property type="match status" value="1"/>
</dbReference>
<proteinExistence type="predicted"/>
<feature type="domain" description="Thioredoxin" evidence="3">
    <location>
        <begin position="52"/>
        <end position="197"/>
    </location>
</feature>
<dbReference type="Gene3D" id="3.40.30.10">
    <property type="entry name" value="Glutaredoxin"/>
    <property type="match status" value="1"/>
</dbReference>